<dbReference type="EMBL" id="LDOV01000016">
    <property type="protein sequence ID" value="KLV01169.1"/>
    <property type="molecule type" value="Genomic_DNA"/>
</dbReference>
<dbReference type="Gene3D" id="1.25.40.10">
    <property type="entry name" value="Tetratricopeptide repeat domain"/>
    <property type="match status" value="1"/>
</dbReference>
<protein>
    <submittedName>
        <fullName evidence="2">Uncharacterized protein</fullName>
    </submittedName>
</protein>
<dbReference type="Gene3D" id="3.40.50.300">
    <property type="entry name" value="P-loop containing nucleotide triphosphate hydrolases"/>
    <property type="match status" value="1"/>
</dbReference>
<proteinExistence type="predicted"/>
<dbReference type="Proteomes" id="UP000036426">
    <property type="component" value="Unassembled WGS sequence"/>
</dbReference>
<reference evidence="2 3" key="1">
    <citation type="submission" date="2015-05" db="EMBL/GenBank/DDBJ databases">
        <title>Photobacterium galathea sp. nov.</title>
        <authorList>
            <person name="Machado H."/>
            <person name="Gram L."/>
        </authorList>
    </citation>
    <scope>NUCLEOTIDE SEQUENCE [LARGE SCALE GENOMIC DNA]</scope>
    <source>
        <strain evidence="2 3">DSM 25995</strain>
    </source>
</reference>
<comment type="caution">
    <text evidence="2">The sequence shown here is derived from an EMBL/GenBank/DDBJ whole genome shotgun (WGS) entry which is preliminary data.</text>
</comment>
<evidence type="ECO:0000313" key="2">
    <source>
        <dbReference type="EMBL" id="KLV01169.1"/>
    </source>
</evidence>
<evidence type="ECO:0000256" key="1">
    <source>
        <dbReference type="PROSITE-ProRule" id="PRU00339"/>
    </source>
</evidence>
<evidence type="ECO:0000313" key="3">
    <source>
        <dbReference type="Proteomes" id="UP000036426"/>
    </source>
</evidence>
<dbReference type="PROSITE" id="PS50005">
    <property type="entry name" value="TPR"/>
    <property type="match status" value="1"/>
</dbReference>
<dbReference type="SUPFAM" id="SSF52540">
    <property type="entry name" value="P-loop containing nucleoside triphosphate hydrolases"/>
    <property type="match status" value="1"/>
</dbReference>
<dbReference type="PATRIC" id="fig|754436.4.peg.1794"/>
<name>A0A0J1GP06_9GAMM</name>
<feature type="repeat" description="TPR" evidence="1">
    <location>
        <begin position="514"/>
        <end position="547"/>
    </location>
</feature>
<keyword evidence="1" id="KW-0802">TPR repeat</keyword>
<sequence>MLCEKNASEWSVKTLELVELSLSTLGDLLPSYDKKNHQLTIGSDVVYFPFVNAELPLVVRKIICNRGVWELQGRHLSRLDASKIVLELHEKCIYLQSDHSNKEPYNFSELVETTEANKLHSFLHNIPRRQTAIFEGRKKELTKLSEWLNDDDERACLVFGDGGFGKTTLVLEFLNRLLEDRGELNKPRPQVISFYSAKMTRWTEYGLIHLKSVAGAMDECIRELIRAFEPVLTKDWYEVSDDRLIQKAVNYLKEQGLDRNDVLFVFDNTETIATSTHEVENLGEFLQAVSKKIGKMIVTSRRREFINATPISVKGLDEGECINLLMRQAENFEAMPLIQAGEKKLRQISGQLMYKPLLISSLVKQISLTGCSINNALDSLLKKSNGELLEFLYEDAWARMTKAQQRVYMLLVTAESPLDHFSVSEACKMMAIPLTEFHATFDETYFGSLMNHGEKFSIELEELSCRFFNKKVNDLPETEKGRLIESAEELDATVTQIHRIESEYKSDRIVDAFRSPYAKAARTHVRKKEYPEALEMYELAMEEEPLNSALIDRFAWFLYHKISSTESKHRAEKLWREAIRINASNCDALVNLAIIRYRNDDLVEGDSLLDSARQLSRTFSFCALNKAKARLYYWQKNKDHKDSEKRLLEAAKFLEDARKKLDPTEQYFRKNRDEINALAAKLQHIAIRKG</sequence>
<accession>A0A0J1GP06</accession>
<dbReference type="InterPro" id="IPR027417">
    <property type="entry name" value="P-loop_NTPase"/>
</dbReference>
<dbReference type="AlphaFoldDB" id="A0A0J1GP06"/>
<gene>
    <name evidence="2" type="ORF">ABT58_08505</name>
</gene>
<keyword evidence="3" id="KW-1185">Reference proteome</keyword>
<dbReference type="InterPro" id="IPR011990">
    <property type="entry name" value="TPR-like_helical_dom_sf"/>
</dbReference>
<dbReference type="InterPro" id="IPR019734">
    <property type="entry name" value="TPR_rpt"/>
</dbReference>
<dbReference type="SUPFAM" id="SSF48452">
    <property type="entry name" value="TPR-like"/>
    <property type="match status" value="1"/>
</dbReference>
<organism evidence="2 3">
    <name type="scientific">Photobacterium aphoticum</name>
    <dbReference type="NCBI Taxonomy" id="754436"/>
    <lineage>
        <taxon>Bacteria</taxon>
        <taxon>Pseudomonadati</taxon>
        <taxon>Pseudomonadota</taxon>
        <taxon>Gammaproteobacteria</taxon>
        <taxon>Vibrionales</taxon>
        <taxon>Vibrionaceae</taxon>
        <taxon>Photobacterium</taxon>
    </lineage>
</organism>